<dbReference type="AlphaFoldDB" id="A0A1C6UZ81"/>
<dbReference type="STRING" id="227316.GA0070604_4017"/>
<dbReference type="OrthoDB" id="7337390at2"/>
<dbReference type="GO" id="GO:0004497">
    <property type="term" value="F:monooxygenase activity"/>
    <property type="evidence" value="ECO:0007669"/>
    <property type="project" value="UniProtKB-KW"/>
</dbReference>
<keyword evidence="1" id="KW-0560">Oxidoreductase</keyword>
<gene>
    <name evidence="1" type="ORF">GA0070604_4017</name>
</gene>
<evidence type="ECO:0000313" key="2">
    <source>
        <dbReference type="Proteomes" id="UP000199696"/>
    </source>
</evidence>
<proteinExistence type="predicted"/>
<protein>
    <submittedName>
        <fullName evidence="1">3,5-dihydroxyphenylacetyl-CoA monooxygenase</fullName>
    </submittedName>
</protein>
<keyword evidence="1" id="KW-0503">Monooxygenase</keyword>
<dbReference type="Gene3D" id="3.90.226.10">
    <property type="entry name" value="2-enoyl-CoA Hydratase, Chain A, domain 1"/>
    <property type="match status" value="1"/>
</dbReference>
<dbReference type="RefSeq" id="WP_091120503.1">
    <property type="nucleotide sequence ID" value="NZ_FMHY01000002.1"/>
</dbReference>
<evidence type="ECO:0000313" key="1">
    <source>
        <dbReference type="EMBL" id="SCL59267.1"/>
    </source>
</evidence>
<dbReference type="Proteomes" id="UP000199696">
    <property type="component" value="Unassembled WGS sequence"/>
</dbReference>
<reference evidence="2" key="1">
    <citation type="submission" date="2016-06" db="EMBL/GenBank/DDBJ databases">
        <authorList>
            <person name="Varghese N."/>
            <person name="Submissions Spin"/>
        </authorList>
    </citation>
    <scope>NUCLEOTIDE SEQUENCE [LARGE SCALE GENOMIC DNA]</scope>
    <source>
        <strain evidence="2">DSM 44814</strain>
    </source>
</reference>
<dbReference type="SUPFAM" id="SSF52096">
    <property type="entry name" value="ClpP/crotonase"/>
    <property type="match status" value="1"/>
</dbReference>
<name>A0A1C6UZ81_9ACTN</name>
<dbReference type="CDD" id="cd06558">
    <property type="entry name" value="crotonase-like"/>
    <property type="match status" value="1"/>
</dbReference>
<organism evidence="1 2">
    <name type="scientific">Micromonospora eburnea</name>
    <dbReference type="NCBI Taxonomy" id="227316"/>
    <lineage>
        <taxon>Bacteria</taxon>
        <taxon>Bacillati</taxon>
        <taxon>Actinomycetota</taxon>
        <taxon>Actinomycetes</taxon>
        <taxon>Micromonosporales</taxon>
        <taxon>Micromonosporaceae</taxon>
        <taxon>Micromonospora</taxon>
    </lineage>
</organism>
<sequence>MTSAPAFAYWLAGSPTFDGGLDVDRPRLEAHLQEGAGLLAALPPTHARNAQHQLTARCIDEECLAARSLFLARHAGEVHRRIARLHPAPRMSDLLRLGGTLFPELVPAEAPAYTDQASFIAALLADADAGPLIVDAMRAPTQRARRLLDEFQRTASVDLGRARIRRRGSAAHVFLTNPGAGNAEDDVSVADLEVAVDLALLDDEVRVAVLRGGTVRRPGDGTCRVFSAGVDPAGLRRGAVTLGGFVLRREFGVLAKVAYGLATPQRSAPLRKPWVAAVDTVAIGCGAEALAAFDRVLVAADAHAALPVSDEDAALVRLDAEAMVGRGLADEVVAPDDMDLAVGRATVAVAGRTTRGGDGPDLGRLAGLVRARARRLECHQRAHRAEPTMVVR</sequence>
<dbReference type="EMBL" id="FMHY01000002">
    <property type="protein sequence ID" value="SCL59267.1"/>
    <property type="molecule type" value="Genomic_DNA"/>
</dbReference>
<dbReference type="InterPro" id="IPR029045">
    <property type="entry name" value="ClpP/crotonase-like_dom_sf"/>
</dbReference>
<keyword evidence="2" id="KW-1185">Reference proteome</keyword>
<dbReference type="Gene3D" id="1.20.58.1300">
    <property type="match status" value="1"/>
</dbReference>
<accession>A0A1C6UZ81</accession>